<keyword evidence="7 14" id="KW-0479">Metal-binding</keyword>
<evidence type="ECO:0000256" key="13">
    <source>
        <dbReference type="ARBA" id="ARBA00023136"/>
    </source>
</evidence>
<dbReference type="SMR" id="A0AA38HRU3"/>
<keyword evidence="8" id="KW-0256">Endoplasmic reticulum</keyword>
<dbReference type="PRINTS" id="PR00463">
    <property type="entry name" value="EP450I"/>
</dbReference>
<protein>
    <recommendedName>
        <fullName evidence="17">Cytochrome P450</fullName>
    </recommendedName>
</protein>
<dbReference type="GO" id="GO:0016705">
    <property type="term" value="F:oxidoreductase activity, acting on paired donors, with incorporation or reduction of molecular oxygen"/>
    <property type="evidence" value="ECO:0007669"/>
    <property type="project" value="InterPro"/>
</dbReference>
<reference evidence="15" key="1">
    <citation type="journal article" date="2023" name="G3 (Bethesda)">
        <title>Whole genome assemblies of Zophobas morio and Tenebrio molitor.</title>
        <authorList>
            <person name="Kaur S."/>
            <person name="Stinson S.A."/>
            <person name="diCenzo G.C."/>
        </authorList>
    </citation>
    <scope>NUCLEOTIDE SEQUENCE</scope>
    <source>
        <strain evidence="15">QUZm001</strain>
    </source>
</reference>
<keyword evidence="13" id="KW-0472">Membrane</keyword>
<feature type="binding site" description="axial binding residue" evidence="14">
    <location>
        <position position="925"/>
    </location>
    <ligand>
        <name>heme</name>
        <dbReference type="ChEBI" id="CHEBI:30413"/>
    </ligand>
    <ligandPart>
        <name>Fe</name>
        <dbReference type="ChEBI" id="CHEBI:18248"/>
    </ligandPart>
</feature>
<sequence>MFLAGILLILIFALLSFYFVLWAHNHIRNYVLMQKLPGPPKSNIIIGNLSYIQEKPEKIFKRLRECAQNFYPVYKLFAVHRIGANILSPEDCELILSNPVHNEKGYIYKLIHKWLKFGLLTSKGLKWQIRRRILTPAFHFNILQEFVHVFNEESEKLVEELKTQCTRSYININPHIAQFTLKTITETAMGTKLEFIDKREKKYKKAVYDIGKILLYKMIHPWCIETVGSFLNPWFFKERKVLRTLHTFTQAVIEEREKNFSDIELPKEEHDVYKGKKRLAMLDLLLSAKRNEGIIDNEGIQEEVDTFMFEGHDTTSVALGFAFMLLANNKHIQENIFQEMVQVLGDVRKKPTYTELQNLKYMERCIKESLRLYPSVHLISRTLGEDVITHTGHLLPKNGIAVIHIFDIHRNPEIYPDPEKFDPDRFLPENCQKRHPYAYLPFSAGSRNCIGQRFAMLEMKATLCAILGNFVLEPIDTPETIVLVVDIVLRTKEGIKIRLVPRGLKWLKRSLKNYIILQKLSGPPRQGFIFGNVSYLCESSDVVFKQLREVGRNFYPIYKFFVLHEIGANVLSPEDIELILSNPVHNEKGKFYKALHRWLKSGLLTSNGEKWQTRRKILTPAFHFNILQQFVVIFNEEAQKLVQSVKHDSSVNVTELMSNFSLKIITETAMGTKLEFQTQREQEYKKAIHESGKILLYRILHPWFIEDVFNLFSPHFFRECKLLKTLHNFTRHVIKEKEKKFEEIGLVEEHDSYRGKKPLAMLDLLFHAKKQRIIDVEGIQEEVDTFMFEGHDTVSAALIFTLMLLANNRNIQERIVEEMQQIIDTEPTYNDLQNLKYMERCIKESLRLYPSVHFITRHLGEDVTTHSGYFLPKGTHVAVHIYDIHHNPDIYPDPEKFDPDRFLPENCQKRHPFAYIPFSAGQRNCIGQKFAILEMKVVLCAILRKFVLEPVHAPENVVLLADIVLRSKDDIRVKFVPRS</sequence>
<evidence type="ECO:0000256" key="1">
    <source>
        <dbReference type="ARBA" id="ARBA00001971"/>
    </source>
</evidence>
<dbReference type="InterPro" id="IPR050196">
    <property type="entry name" value="Cytochrome_P450_Monoox"/>
</dbReference>
<evidence type="ECO:0000313" key="16">
    <source>
        <dbReference type="Proteomes" id="UP001168821"/>
    </source>
</evidence>
<comment type="subcellular location">
    <subcellularLocation>
        <location evidence="4">Endoplasmic reticulum membrane</location>
        <topology evidence="4">Peripheral membrane protein</topology>
    </subcellularLocation>
    <subcellularLocation>
        <location evidence="3">Microsome membrane</location>
        <topology evidence="3">Peripheral membrane protein</topology>
    </subcellularLocation>
</comment>
<evidence type="ECO:0000256" key="9">
    <source>
        <dbReference type="ARBA" id="ARBA00022848"/>
    </source>
</evidence>
<dbReference type="Proteomes" id="UP001168821">
    <property type="component" value="Unassembled WGS sequence"/>
</dbReference>
<comment type="function">
    <text evidence="2">May be involved in the metabolism of insect hormones and in the breakdown of synthetic insecticides.</text>
</comment>
<evidence type="ECO:0000256" key="5">
    <source>
        <dbReference type="ARBA" id="ARBA00010617"/>
    </source>
</evidence>
<keyword evidence="11 14" id="KW-0408">Iron</keyword>
<evidence type="ECO:0000256" key="14">
    <source>
        <dbReference type="PIRSR" id="PIRSR602401-1"/>
    </source>
</evidence>
<dbReference type="Pfam" id="PF00067">
    <property type="entry name" value="p450"/>
    <property type="match status" value="2"/>
</dbReference>
<dbReference type="GO" id="GO:0020037">
    <property type="term" value="F:heme binding"/>
    <property type="evidence" value="ECO:0007669"/>
    <property type="project" value="InterPro"/>
</dbReference>
<accession>A0AA38HRU3</accession>
<dbReference type="InterPro" id="IPR017972">
    <property type="entry name" value="Cyt_P450_CS"/>
</dbReference>
<dbReference type="SUPFAM" id="SSF48264">
    <property type="entry name" value="Cytochrome P450"/>
    <property type="match status" value="2"/>
</dbReference>
<dbReference type="PANTHER" id="PTHR24291">
    <property type="entry name" value="CYTOCHROME P450 FAMILY 4"/>
    <property type="match status" value="1"/>
</dbReference>
<dbReference type="AlphaFoldDB" id="A0AA38HRU3"/>
<dbReference type="EMBL" id="JALNTZ010000008">
    <property type="protein sequence ID" value="KAJ3642888.1"/>
    <property type="molecule type" value="Genomic_DNA"/>
</dbReference>
<comment type="cofactor">
    <cofactor evidence="1 14">
        <name>heme</name>
        <dbReference type="ChEBI" id="CHEBI:30413"/>
    </cofactor>
</comment>
<evidence type="ECO:0000256" key="8">
    <source>
        <dbReference type="ARBA" id="ARBA00022824"/>
    </source>
</evidence>
<dbReference type="Gene3D" id="1.10.630.10">
    <property type="entry name" value="Cytochrome P450"/>
    <property type="match status" value="2"/>
</dbReference>
<evidence type="ECO:0008006" key="17">
    <source>
        <dbReference type="Google" id="ProtNLM"/>
    </source>
</evidence>
<evidence type="ECO:0000256" key="3">
    <source>
        <dbReference type="ARBA" id="ARBA00004174"/>
    </source>
</evidence>
<keyword evidence="16" id="KW-1185">Reference proteome</keyword>
<dbReference type="GO" id="GO:0004497">
    <property type="term" value="F:monooxygenase activity"/>
    <property type="evidence" value="ECO:0007669"/>
    <property type="project" value="UniProtKB-KW"/>
</dbReference>
<keyword evidence="6 14" id="KW-0349">Heme</keyword>
<evidence type="ECO:0000256" key="12">
    <source>
        <dbReference type="ARBA" id="ARBA00023033"/>
    </source>
</evidence>
<keyword evidence="10" id="KW-0560">Oxidoreductase</keyword>
<evidence type="ECO:0000313" key="15">
    <source>
        <dbReference type="EMBL" id="KAJ3642888.1"/>
    </source>
</evidence>
<dbReference type="FunFam" id="1.10.630.10:FF:000035">
    <property type="entry name" value="CYtochrome P450 family"/>
    <property type="match status" value="2"/>
</dbReference>
<dbReference type="InterPro" id="IPR036396">
    <property type="entry name" value="Cyt_P450_sf"/>
</dbReference>
<proteinExistence type="inferred from homology"/>
<organism evidence="15 16">
    <name type="scientific">Zophobas morio</name>
    <dbReference type="NCBI Taxonomy" id="2755281"/>
    <lineage>
        <taxon>Eukaryota</taxon>
        <taxon>Metazoa</taxon>
        <taxon>Ecdysozoa</taxon>
        <taxon>Arthropoda</taxon>
        <taxon>Hexapoda</taxon>
        <taxon>Insecta</taxon>
        <taxon>Pterygota</taxon>
        <taxon>Neoptera</taxon>
        <taxon>Endopterygota</taxon>
        <taxon>Coleoptera</taxon>
        <taxon>Polyphaga</taxon>
        <taxon>Cucujiformia</taxon>
        <taxon>Tenebrionidae</taxon>
        <taxon>Zophobas</taxon>
    </lineage>
</organism>
<dbReference type="CDD" id="cd20628">
    <property type="entry name" value="CYP4"/>
    <property type="match status" value="2"/>
</dbReference>
<gene>
    <name evidence="15" type="ORF">Zmor_025637</name>
</gene>
<dbReference type="PANTHER" id="PTHR24291:SF189">
    <property type="entry name" value="CYTOCHROME P450 4C3-RELATED"/>
    <property type="match status" value="1"/>
</dbReference>
<comment type="caution">
    <text evidence="15">The sequence shown here is derived from an EMBL/GenBank/DDBJ whole genome shotgun (WGS) entry which is preliminary data.</text>
</comment>
<evidence type="ECO:0000256" key="7">
    <source>
        <dbReference type="ARBA" id="ARBA00022723"/>
    </source>
</evidence>
<keyword evidence="12" id="KW-0503">Monooxygenase</keyword>
<evidence type="ECO:0000256" key="11">
    <source>
        <dbReference type="ARBA" id="ARBA00023004"/>
    </source>
</evidence>
<dbReference type="InterPro" id="IPR001128">
    <property type="entry name" value="Cyt_P450"/>
</dbReference>
<comment type="similarity">
    <text evidence="5">Belongs to the cytochrome P450 family.</text>
</comment>
<dbReference type="PROSITE" id="PS00086">
    <property type="entry name" value="CYTOCHROME_P450"/>
    <property type="match status" value="2"/>
</dbReference>
<name>A0AA38HRU3_9CUCU</name>
<evidence type="ECO:0000256" key="2">
    <source>
        <dbReference type="ARBA" id="ARBA00003690"/>
    </source>
</evidence>
<dbReference type="GO" id="GO:0005789">
    <property type="term" value="C:endoplasmic reticulum membrane"/>
    <property type="evidence" value="ECO:0007669"/>
    <property type="project" value="UniProtKB-SubCell"/>
</dbReference>
<keyword evidence="9" id="KW-0492">Microsome</keyword>
<dbReference type="PRINTS" id="PR00385">
    <property type="entry name" value="P450"/>
</dbReference>
<evidence type="ECO:0000256" key="10">
    <source>
        <dbReference type="ARBA" id="ARBA00023002"/>
    </source>
</evidence>
<dbReference type="InterPro" id="IPR002401">
    <property type="entry name" value="Cyt_P450_E_grp-I"/>
</dbReference>
<evidence type="ECO:0000256" key="4">
    <source>
        <dbReference type="ARBA" id="ARBA00004406"/>
    </source>
</evidence>
<evidence type="ECO:0000256" key="6">
    <source>
        <dbReference type="ARBA" id="ARBA00022617"/>
    </source>
</evidence>
<dbReference type="GO" id="GO:0005506">
    <property type="term" value="F:iron ion binding"/>
    <property type="evidence" value="ECO:0007669"/>
    <property type="project" value="InterPro"/>
</dbReference>